<dbReference type="Proteomes" id="UP001189429">
    <property type="component" value="Unassembled WGS sequence"/>
</dbReference>
<organism evidence="3 4">
    <name type="scientific">Prorocentrum cordatum</name>
    <dbReference type="NCBI Taxonomy" id="2364126"/>
    <lineage>
        <taxon>Eukaryota</taxon>
        <taxon>Sar</taxon>
        <taxon>Alveolata</taxon>
        <taxon>Dinophyceae</taxon>
        <taxon>Prorocentrales</taxon>
        <taxon>Prorocentraceae</taxon>
        <taxon>Prorocentrum</taxon>
    </lineage>
</organism>
<evidence type="ECO:0000313" key="3">
    <source>
        <dbReference type="EMBL" id="CAK0839099.1"/>
    </source>
</evidence>
<evidence type="ECO:0000313" key="4">
    <source>
        <dbReference type="Proteomes" id="UP001189429"/>
    </source>
</evidence>
<feature type="transmembrane region" description="Helical" evidence="2">
    <location>
        <begin position="122"/>
        <end position="142"/>
    </location>
</feature>
<keyword evidence="2" id="KW-1133">Transmembrane helix</keyword>
<keyword evidence="2" id="KW-0812">Transmembrane</keyword>
<evidence type="ECO:0000256" key="1">
    <source>
        <dbReference type="SAM" id="MobiDB-lite"/>
    </source>
</evidence>
<keyword evidence="4" id="KW-1185">Reference proteome</keyword>
<evidence type="ECO:0000256" key="2">
    <source>
        <dbReference type="SAM" id="Phobius"/>
    </source>
</evidence>
<sequence length="147" mass="16217">IQPSVLCPLSFPPPPRRPPPPLRAAASFEPDWGDSGCSRMRIRFSASPAAGGGKKSMEHGMHDELPYDRYVCYLPANSKQGVDILDDSDPWVVHGKKVGWWDELPEIKEEWPATFVVPAESLGMSVTIFTVCALICLALLVARRCLL</sequence>
<proteinExistence type="predicted"/>
<feature type="non-terminal residue" evidence="3">
    <location>
        <position position="1"/>
    </location>
</feature>
<feature type="region of interest" description="Disordered" evidence="1">
    <location>
        <begin position="9"/>
        <end position="28"/>
    </location>
</feature>
<feature type="non-terminal residue" evidence="3">
    <location>
        <position position="147"/>
    </location>
</feature>
<feature type="compositionally biased region" description="Pro residues" evidence="1">
    <location>
        <begin position="10"/>
        <end position="22"/>
    </location>
</feature>
<gene>
    <name evidence="3" type="ORF">PCOR1329_LOCUS34870</name>
</gene>
<comment type="caution">
    <text evidence="3">The sequence shown here is derived from an EMBL/GenBank/DDBJ whole genome shotgun (WGS) entry which is preliminary data.</text>
</comment>
<name>A0ABN9T2A7_9DINO</name>
<dbReference type="EMBL" id="CAUYUJ010014271">
    <property type="protein sequence ID" value="CAK0839099.1"/>
    <property type="molecule type" value="Genomic_DNA"/>
</dbReference>
<protein>
    <submittedName>
        <fullName evidence="3">Uncharacterized protein</fullName>
    </submittedName>
</protein>
<reference evidence="3" key="1">
    <citation type="submission" date="2023-10" db="EMBL/GenBank/DDBJ databases">
        <authorList>
            <person name="Chen Y."/>
            <person name="Shah S."/>
            <person name="Dougan E. K."/>
            <person name="Thang M."/>
            <person name="Chan C."/>
        </authorList>
    </citation>
    <scope>NUCLEOTIDE SEQUENCE [LARGE SCALE GENOMIC DNA]</scope>
</reference>
<keyword evidence="2" id="KW-0472">Membrane</keyword>
<accession>A0ABN9T2A7</accession>